<name>A0ABP7N5R8_9GAMM</name>
<protein>
    <submittedName>
        <fullName evidence="1">Uncharacterized protein</fullName>
    </submittedName>
</protein>
<comment type="caution">
    <text evidence="1">The sequence shown here is derived from an EMBL/GenBank/DDBJ whole genome shotgun (WGS) entry which is preliminary data.</text>
</comment>
<dbReference type="RefSeq" id="WP_344800168.1">
    <property type="nucleotide sequence ID" value="NZ_BAABBN010000012.1"/>
</dbReference>
<reference evidence="2" key="1">
    <citation type="journal article" date="2019" name="Int. J. Syst. Evol. Microbiol.">
        <title>The Global Catalogue of Microorganisms (GCM) 10K type strain sequencing project: providing services to taxonomists for standard genome sequencing and annotation.</title>
        <authorList>
            <consortium name="The Broad Institute Genomics Platform"/>
            <consortium name="The Broad Institute Genome Sequencing Center for Infectious Disease"/>
            <person name="Wu L."/>
            <person name="Ma J."/>
        </authorList>
    </citation>
    <scope>NUCLEOTIDE SEQUENCE [LARGE SCALE GENOMIC DNA]</scope>
    <source>
        <strain evidence="2">JCM 17551</strain>
    </source>
</reference>
<sequence>MSEANSDDISPDLVMKTLDVHSGKLMQLPGVVAVGQGECNNTPCIKVFATQSTSALLKQLPKQLNGIQIILETSDEIKAR</sequence>
<dbReference type="EMBL" id="BAABBN010000012">
    <property type="protein sequence ID" value="GAA3937809.1"/>
    <property type="molecule type" value="Genomic_DNA"/>
</dbReference>
<proteinExistence type="predicted"/>
<keyword evidence="2" id="KW-1185">Reference proteome</keyword>
<organism evidence="1 2">
    <name type="scientific">Litoribacillus peritrichatus</name>
    <dbReference type="NCBI Taxonomy" id="718191"/>
    <lineage>
        <taxon>Bacteria</taxon>
        <taxon>Pseudomonadati</taxon>
        <taxon>Pseudomonadota</taxon>
        <taxon>Gammaproteobacteria</taxon>
        <taxon>Oceanospirillales</taxon>
        <taxon>Oceanospirillaceae</taxon>
        <taxon>Litoribacillus</taxon>
    </lineage>
</organism>
<evidence type="ECO:0000313" key="2">
    <source>
        <dbReference type="Proteomes" id="UP001501565"/>
    </source>
</evidence>
<evidence type="ECO:0000313" key="1">
    <source>
        <dbReference type="EMBL" id="GAA3937809.1"/>
    </source>
</evidence>
<dbReference type="Proteomes" id="UP001501565">
    <property type="component" value="Unassembled WGS sequence"/>
</dbReference>
<accession>A0ABP7N5R8</accession>
<gene>
    <name evidence="1" type="ORF">GCM10022277_37660</name>
</gene>